<evidence type="ECO:0000256" key="1">
    <source>
        <dbReference type="SAM" id="Phobius"/>
    </source>
</evidence>
<keyword evidence="1" id="KW-1133">Transmembrane helix</keyword>
<dbReference type="EMBL" id="JAGGMR010000001">
    <property type="protein sequence ID" value="MBP2190020.1"/>
    <property type="molecule type" value="Genomic_DNA"/>
</dbReference>
<dbReference type="RefSeq" id="WP_209889550.1">
    <property type="nucleotide sequence ID" value="NZ_JAGGMR010000001.1"/>
</dbReference>
<keyword evidence="1" id="KW-0472">Membrane</keyword>
<feature type="transmembrane region" description="Helical" evidence="1">
    <location>
        <begin position="82"/>
        <end position="101"/>
    </location>
</feature>
<protein>
    <submittedName>
        <fullName evidence="2">Membrane protein</fullName>
    </submittedName>
</protein>
<feature type="transmembrane region" description="Helical" evidence="1">
    <location>
        <begin position="107"/>
        <end position="124"/>
    </location>
</feature>
<evidence type="ECO:0000313" key="2">
    <source>
        <dbReference type="EMBL" id="MBP2190020.1"/>
    </source>
</evidence>
<accession>A0ABS4QEA2</accession>
<keyword evidence="1" id="KW-0812">Transmembrane</keyword>
<feature type="transmembrane region" description="Helical" evidence="1">
    <location>
        <begin position="41"/>
        <end position="61"/>
    </location>
</feature>
<feature type="transmembrane region" description="Helical" evidence="1">
    <location>
        <begin position="12"/>
        <end position="35"/>
    </location>
</feature>
<feature type="transmembrane region" description="Helical" evidence="1">
    <location>
        <begin position="131"/>
        <end position="147"/>
    </location>
</feature>
<dbReference type="Proteomes" id="UP001519325">
    <property type="component" value="Unassembled WGS sequence"/>
</dbReference>
<evidence type="ECO:0000313" key="3">
    <source>
        <dbReference type="Proteomes" id="UP001519325"/>
    </source>
</evidence>
<reference evidence="2 3" key="1">
    <citation type="submission" date="2021-03" db="EMBL/GenBank/DDBJ databases">
        <title>Sequencing the genomes of 1000 actinobacteria strains.</title>
        <authorList>
            <person name="Klenk H.-P."/>
        </authorList>
    </citation>
    <scope>NUCLEOTIDE SEQUENCE [LARGE SCALE GENOMIC DNA]</scope>
    <source>
        <strain evidence="2 3">DSM 45516</strain>
    </source>
</reference>
<keyword evidence="3" id="KW-1185">Reference proteome</keyword>
<gene>
    <name evidence="2" type="ORF">BJ987_002921</name>
</gene>
<name>A0ABS4QEA2_9NOCA</name>
<comment type="caution">
    <text evidence="2">The sequence shown here is derived from an EMBL/GenBank/DDBJ whole genome shotgun (WGS) entry which is preliminary data.</text>
</comment>
<proteinExistence type="predicted"/>
<sequence length="176" mass="18443">MTLTDRLIAPNASRGEVVCGFGAAFLGAAVVFGLGVHAELALWRVAVLAVIAFDLFGGAVVNSTAAAKLWYHRPGRTARHHLGFVAVHIQPFLLALALPGFTWLAAATIYAVALLGALIVTISAQPLRRPIAFAATAFGIAITSGLLTVPHVAAWFAPVLLIKLLLAHLLPEEAAR</sequence>
<organism evidence="2 3">
    <name type="scientific">Nocardia goodfellowii</name>
    <dbReference type="NCBI Taxonomy" id="882446"/>
    <lineage>
        <taxon>Bacteria</taxon>
        <taxon>Bacillati</taxon>
        <taxon>Actinomycetota</taxon>
        <taxon>Actinomycetes</taxon>
        <taxon>Mycobacteriales</taxon>
        <taxon>Nocardiaceae</taxon>
        <taxon>Nocardia</taxon>
    </lineage>
</organism>